<evidence type="ECO:0000256" key="4">
    <source>
        <dbReference type="ARBA" id="ARBA00022741"/>
    </source>
</evidence>
<dbReference type="Pfam" id="PF19279">
    <property type="entry name" value="YegS_C"/>
    <property type="match status" value="1"/>
</dbReference>
<reference evidence="10 11" key="1">
    <citation type="journal article" date="2017" name="Elife">
        <title>Extensive horizontal gene transfer in cheese-associated bacteria.</title>
        <authorList>
            <person name="Bonham K.S."/>
            <person name="Wolfe B.E."/>
            <person name="Dutton R.J."/>
        </authorList>
    </citation>
    <scope>NUCLEOTIDE SEQUENCE [LARGE SCALE GENOMIC DNA]</scope>
    <source>
        <strain evidence="10 11">JB182</strain>
    </source>
</reference>
<dbReference type="SUPFAM" id="SSF111331">
    <property type="entry name" value="NAD kinase/diacylglycerol kinase-like"/>
    <property type="match status" value="1"/>
</dbReference>
<dbReference type="GeneID" id="303185711"/>
<keyword evidence="3" id="KW-0808">Transferase</keyword>
<gene>
    <name evidence="10" type="ORF">CIK84_02685</name>
</gene>
<comment type="caution">
    <text evidence="10">The sequence shown here is derived from an EMBL/GenBank/DDBJ whole genome shotgun (WGS) entry which is preliminary data.</text>
</comment>
<keyword evidence="7" id="KW-0594">Phospholipid biosynthesis</keyword>
<dbReference type="OMA" id="IVELTHM"/>
<dbReference type="Gene3D" id="3.40.50.10330">
    <property type="entry name" value="Probable inorganic polyphosphate/atp-NAD kinase, domain 1"/>
    <property type="match status" value="1"/>
</dbReference>
<keyword evidence="4" id="KW-0547">Nucleotide-binding</keyword>
<comment type="cofactor">
    <cofactor evidence="1">
        <name>Mg(2+)</name>
        <dbReference type="ChEBI" id="CHEBI:18420"/>
    </cofactor>
</comment>
<dbReference type="PANTHER" id="PTHR12358:SF54">
    <property type="entry name" value="SPHINGOSINE KINASE RELATED PROTEIN"/>
    <property type="match status" value="1"/>
</dbReference>
<evidence type="ECO:0000256" key="5">
    <source>
        <dbReference type="ARBA" id="ARBA00022777"/>
    </source>
</evidence>
<dbReference type="InterPro" id="IPR001206">
    <property type="entry name" value="Diacylglycerol_kinase_cat_dom"/>
</dbReference>
<evidence type="ECO:0000313" key="11">
    <source>
        <dbReference type="Proteomes" id="UP000235739"/>
    </source>
</evidence>
<feature type="domain" description="DAGKc" evidence="9">
    <location>
        <begin position="5"/>
        <end position="136"/>
    </location>
</feature>
<evidence type="ECO:0000256" key="1">
    <source>
        <dbReference type="ARBA" id="ARBA00001946"/>
    </source>
</evidence>
<dbReference type="InterPro" id="IPR016064">
    <property type="entry name" value="NAD/diacylglycerol_kinase_sf"/>
</dbReference>
<evidence type="ECO:0000256" key="6">
    <source>
        <dbReference type="ARBA" id="ARBA00022840"/>
    </source>
</evidence>
<protein>
    <recommendedName>
        <fullName evidence="9">DAGKc domain-containing protein</fullName>
    </recommendedName>
</protein>
<evidence type="ECO:0000259" key="9">
    <source>
        <dbReference type="PROSITE" id="PS50146"/>
    </source>
</evidence>
<dbReference type="GO" id="GO:0008654">
    <property type="term" value="P:phospholipid biosynthetic process"/>
    <property type="evidence" value="ECO:0007669"/>
    <property type="project" value="UniProtKB-KW"/>
</dbReference>
<dbReference type="RefSeq" id="WP_013349462.1">
    <property type="nucleotide sequence ID" value="NZ_JBQDIL010000001.1"/>
</dbReference>
<dbReference type="Gene3D" id="2.60.200.40">
    <property type="match status" value="1"/>
</dbReference>
<evidence type="ECO:0000313" key="10">
    <source>
        <dbReference type="EMBL" id="PMQ20533.1"/>
    </source>
</evidence>
<organism evidence="10 11">
    <name type="scientific">Glutamicibacter arilaitensis</name>
    <dbReference type="NCBI Taxonomy" id="256701"/>
    <lineage>
        <taxon>Bacteria</taxon>
        <taxon>Bacillati</taxon>
        <taxon>Actinomycetota</taxon>
        <taxon>Actinomycetes</taxon>
        <taxon>Micrococcales</taxon>
        <taxon>Micrococcaceae</taxon>
        <taxon>Glutamicibacter</taxon>
    </lineage>
</organism>
<dbReference type="PROSITE" id="PS50146">
    <property type="entry name" value="DAGK"/>
    <property type="match status" value="1"/>
</dbReference>
<comment type="similarity">
    <text evidence="2">Belongs to the diacylglycerol/lipid kinase family.</text>
</comment>
<dbReference type="PANTHER" id="PTHR12358">
    <property type="entry name" value="SPHINGOSINE KINASE"/>
    <property type="match status" value="1"/>
</dbReference>
<sequence length="299" mass="31972">MSSFVHAGKIRVIFHPASGRGRGMRRAQLLAQGLSALGLDHELLDTSVNSVEQVGNQLKASRAIVIIGGDGLVHHSIQRIVGTTIPIGIIPAGSGNDFWRMTMDSNAEESLAKVLEFFQNPTATTPIDVLELRFDQTSGAHRYALGAVSWGFEATVNAKANALPRQLGALRYIAGLVLCLPQLRGYRSEVRADGMEFSGSVLAASLANIKSLGGGIRLFPHADFSDGFAELAMVRGPRILRVLPHLAKILTGAPHPWKVSAQLKQARVETTQQSYADGELVGQGPFELAVIPAGIQLIS</sequence>
<keyword evidence="7" id="KW-0444">Lipid biosynthesis</keyword>
<dbReference type="EMBL" id="PNQX01000001">
    <property type="protein sequence ID" value="PMQ20533.1"/>
    <property type="molecule type" value="Genomic_DNA"/>
</dbReference>
<proteinExistence type="inferred from homology"/>
<name>A0A2N7S339_9MICC</name>
<accession>A0A2N7S339</accession>
<dbReference type="Proteomes" id="UP000235739">
    <property type="component" value="Unassembled WGS sequence"/>
</dbReference>
<dbReference type="InterPro" id="IPR045540">
    <property type="entry name" value="YegS/DAGK_C"/>
</dbReference>
<keyword evidence="6" id="KW-0067">ATP-binding</keyword>
<evidence type="ECO:0000256" key="7">
    <source>
        <dbReference type="ARBA" id="ARBA00023209"/>
    </source>
</evidence>
<dbReference type="AlphaFoldDB" id="A0A2N7S339"/>
<dbReference type="GO" id="GO:0005524">
    <property type="term" value="F:ATP binding"/>
    <property type="evidence" value="ECO:0007669"/>
    <property type="project" value="UniProtKB-KW"/>
</dbReference>
<keyword evidence="5" id="KW-0418">Kinase</keyword>
<dbReference type="Pfam" id="PF00781">
    <property type="entry name" value="DAGK_cat"/>
    <property type="match status" value="1"/>
</dbReference>
<evidence type="ECO:0000256" key="3">
    <source>
        <dbReference type="ARBA" id="ARBA00022679"/>
    </source>
</evidence>
<dbReference type="GO" id="GO:0016301">
    <property type="term" value="F:kinase activity"/>
    <property type="evidence" value="ECO:0007669"/>
    <property type="project" value="UniProtKB-KW"/>
</dbReference>
<keyword evidence="7" id="KW-0443">Lipid metabolism</keyword>
<dbReference type="InterPro" id="IPR050187">
    <property type="entry name" value="Lipid_Phosphate_FormReg"/>
</dbReference>
<keyword evidence="8" id="KW-1208">Phospholipid metabolism</keyword>
<evidence type="ECO:0000256" key="2">
    <source>
        <dbReference type="ARBA" id="ARBA00005983"/>
    </source>
</evidence>
<evidence type="ECO:0000256" key="8">
    <source>
        <dbReference type="ARBA" id="ARBA00023264"/>
    </source>
</evidence>
<dbReference type="InterPro" id="IPR017438">
    <property type="entry name" value="ATP-NAD_kinase_N"/>
</dbReference>